<feature type="region of interest" description="Disordered" evidence="8">
    <location>
        <begin position="1"/>
        <end position="55"/>
    </location>
</feature>
<dbReference type="PANTHER" id="PTHR43271:SF1">
    <property type="entry name" value="INNER MEMBRANE TRANSPORT PROTEIN YNFM"/>
    <property type="match status" value="1"/>
</dbReference>
<evidence type="ECO:0000256" key="9">
    <source>
        <dbReference type="SAM" id="Phobius"/>
    </source>
</evidence>
<feature type="region of interest" description="Disordered" evidence="8">
    <location>
        <begin position="459"/>
        <end position="490"/>
    </location>
</feature>
<dbReference type="GO" id="GO:0005886">
    <property type="term" value="C:plasma membrane"/>
    <property type="evidence" value="ECO:0007669"/>
    <property type="project" value="UniProtKB-SubCell"/>
</dbReference>
<evidence type="ECO:0000256" key="7">
    <source>
        <dbReference type="ARBA" id="ARBA00023136"/>
    </source>
</evidence>
<dbReference type="InterPro" id="IPR020846">
    <property type="entry name" value="MFS_dom"/>
</dbReference>
<keyword evidence="7 9" id="KW-0472">Membrane</keyword>
<evidence type="ECO:0000256" key="6">
    <source>
        <dbReference type="ARBA" id="ARBA00022989"/>
    </source>
</evidence>
<feature type="transmembrane region" description="Helical" evidence="9">
    <location>
        <begin position="263"/>
        <end position="282"/>
    </location>
</feature>
<feature type="transmembrane region" description="Helical" evidence="9">
    <location>
        <begin position="352"/>
        <end position="377"/>
    </location>
</feature>
<accession>A0A221VYB5</accession>
<dbReference type="EMBL" id="CP022521">
    <property type="protein sequence ID" value="ASO18539.1"/>
    <property type="molecule type" value="Genomic_DNA"/>
</dbReference>
<dbReference type="InterPro" id="IPR011701">
    <property type="entry name" value="MFS"/>
</dbReference>
<evidence type="ECO:0000256" key="4">
    <source>
        <dbReference type="ARBA" id="ARBA00022475"/>
    </source>
</evidence>
<evidence type="ECO:0000256" key="1">
    <source>
        <dbReference type="ARBA" id="ARBA00004651"/>
    </source>
</evidence>
<keyword evidence="12" id="KW-1185">Reference proteome</keyword>
<keyword evidence="6 9" id="KW-1133">Transmembrane helix</keyword>
<feature type="transmembrane region" description="Helical" evidence="9">
    <location>
        <begin position="126"/>
        <end position="145"/>
    </location>
</feature>
<evidence type="ECO:0000313" key="11">
    <source>
        <dbReference type="EMBL" id="ASO18539.1"/>
    </source>
</evidence>
<keyword evidence="3" id="KW-0813">Transport</keyword>
<evidence type="ECO:0000259" key="10">
    <source>
        <dbReference type="PROSITE" id="PS50850"/>
    </source>
</evidence>
<keyword evidence="4" id="KW-1003">Cell membrane</keyword>
<dbReference type="PROSITE" id="PS50850">
    <property type="entry name" value="MFS"/>
    <property type="match status" value="1"/>
</dbReference>
<reference evidence="11 12" key="1">
    <citation type="submission" date="2017-07" db="EMBL/GenBank/DDBJ databases">
        <title>Complete genome sequence of Actinoalloteichus hoggarensis DSM 45943, type strain of Actinoalloteichus hoggarensis.</title>
        <authorList>
            <person name="Ruckert C."/>
            <person name="Nouioui I."/>
            <person name="Willmese J."/>
            <person name="van Wezel G."/>
            <person name="Klenk H.-P."/>
            <person name="Kalinowski J."/>
            <person name="Zotchev S.B."/>
        </authorList>
    </citation>
    <scope>NUCLEOTIDE SEQUENCE [LARGE SCALE GENOMIC DNA]</scope>
    <source>
        <strain evidence="11 12">DSM 45943</strain>
    </source>
</reference>
<name>A0A221VYB5_9PSEU</name>
<dbReference type="Gene3D" id="1.20.1250.20">
    <property type="entry name" value="MFS general substrate transporter like domains"/>
    <property type="match status" value="1"/>
</dbReference>
<dbReference type="SUPFAM" id="SSF103473">
    <property type="entry name" value="MFS general substrate transporter"/>
    <property type="match status" value="1"/>
</dbReference>
<feature type="transmembrane region" description="Helical" evidence="9">
    <location>
        <begin position="417"/>
        <end position="438"/>
    </location>
</feature>
<comment type="subcellular location">
    <subcellularLocation>
        <location evidence="1">Cell membrane</location>
        <topology evidence="1">Multi-pass membrane protein</topology>
    </subcellularLocation>
</comment>
<evidence type="ECO:0000256" key="5">
    <source>
        <dbReference type="ARBA" id="ARBA00022692"/>
    </source>
</evidence>
<gene>
    <name evidence="11" type="primary">ynfM1</name>
    <name evidence="11" type="ORF">AHOG_04415</name>
</gene>
<dbReference type="Pfam" id="PF07690">
    <property type="entry name" value="MFS_1"/>
    <property type="match status" value="1"/>
</dbReference>
<evidence type="ECO:0000313" key="12">
    <source>
        <dbReference type="Proteomes" id="UP000204221"/>
    </source>
</evidence>
<dbReference type="InterPro" id="IPR036259">
    <property type="entry name" value="MFS_trans_sf"/>
</dbReference>
<feature type="transmembrane region" description="Helical" evidence="9">
    <location>
        <begin position="99"/>
        <end position="119"/>
    </location>
</feature>
<proteinExistence type="inferred from homology"/>
<feature type="transmembrane region" description="Helical" evidence="9">
    <location>
        <begin position="182"/>
        <end position="203"/>
    </location>
</feature>
<feature type="transmembrane region" description="Helical" evidence="9">
    <location>
        <begin position="61"/>
        <end position="79"/>
    </location>
</feature>
<feature type="transmembrane region" description="Helical" evidence="9">
    <location>
        <begin position="215"/>
        <end position="235"/>
    </location>
</feature>
<feature type="domain" description="Major facilitator superfamily (MFS) profile" evidence="10">
    <location>
        <begin position="57"/>
        <end position="442"/>
    </location>
</feature>
<organism evidence="11 12">
    <name type="scientific">Actinoalloteichus hoggarensis</name>
    <dbReference type="NCBI Taxonomy" id="1470176"/>
    <lineage>
        <taxon>Bacteria</taxon>
        <taxon>Bacillati</taxon>
        <taxon>Actinomycetota</taxon>
        <taxon>Actinomycetes</taxon>
        <taxon>Pseudonocardiales</taxon>
        <taxon>Pseudonocardiaceae</taxon>
        <taxon>Actinoalloteichus</taxon>
    </lineage>
</organism>
<feature type="transmembrane region" description="Helical" evidence="9">
    <location>
        <begin position="294"/>
        <end position="318"/>
    </location>
</feature>
<evidence type="ECO:0000256" key="2">
    <source>
        <dbReference type="ARBA" id="ARBA00008335"/>
    </source>
</evidence>
<comment type="similarity">
    <text evidence="2">Belongs to the major facilitator superfamily.</text>
</comment>
<evidence type="ECO:0000256" key="8">
    <source>
        <dbReference type="SAM" id="MobiDB-lite"/>
    </source>
</evidence>
<dbReference type="Proteomes" id="UP000204221">
    <property type="component" value="Chromosome"/>
</dbReference>
<evidence type="ECO:0000256" key="3">
    <source>
        <dbReference type="ARBA" id="ARBA00022448"/>
    </source>
</evidence>
<feature type="transmembrane region" description="Helical" evidence="9">
    <location>
        <begin position="330"/>
        <end position="346"/>
    </location>
</feature>
<keyword evidence="5 9" id="KW-0812">Transmembrane</keyword>
<feature type="transmembrane region" description="Helical" evidence="9">
    <location>
        <begin position="157"/>
        <end position="175"/>
    </location>
</feature>
<feature type="transmembrane region" description="Helical" evidence="9">
    <location>
        <begin position="389"/>
        <end position="411"/>
    </location>
</feature>
<dbReference type="AlphaFoldDB" id="A0A221VYB5"/>
<dbReference type="CDD" id="cd17324">
    <property type="entry name" value="MFS_NepI_like"/>
    <property type="match status" value="1"/>
</dbReference>
<dbReference type="KEGG" id="ahg:AHOG_04415"/>
<protein>
    <submittedName>
        <fullName evidence="11">Inner membrane transport protein YnfM</fullName>
    </submittedName>
</protein>
<feature type="compositionally biased region" description="Low complexity" evidence="8">
    <location>
        <begin position="459"/>
        <end position="478"/>
    </location>
</feature>
<sequence>MPAGDAWSVGDTSPSQNALPARNTPEDDASSARNTAPVENDSSAGDAPPATGEARRRSRRIGMAMLIAGFAVFALLYSVQPVLPEFADQYGLGPGGASLAVSAATGGLAVGLLPLAVLAQALGRRPVMIASVCAAVLIGVVVPLATSFPMLVTLRAAQGLAVAGLASVAMAHLAAETRAAGLGAAIGLYVAGNSLGGMSGRLITGVIADIANWRVGVWAVTLLAAGCAVVFVLVLPPSQGPRPAPLRRSVVVGGLRAAVTDPVLYGPYLVAALGAACFVSVYNVLGFRLLAPPFLLAPAVIALVFLAYAIGSVTSATAGRAADRLGRPRVLIGALAITVLGVLVTLPDQLGAVLLGLGLLTGGFFAAHAVAGGWVGARAAGPASAQAPALYLLAYYLGGSVGGVIGGLAYGGWGWPGLVVLVVGWLVLAAAAALLAAAAQRRTRRGCPVGAPRVDAARRAVPTAAGARGPGPSSAPADRAAGSGHEPAER</sequence>
<dbReference type="GO" id="GO:0022857">
    <property type="term" value="F:transmembrane transporter activity"/>
    <property type="evidence" value="ECO:0007669"/>
    <property type="project" value="InterPro"/>
</dbReference>
<dbReference type="PANTHER" id="PTHR43271">
    <property type="entry name" value="BLL2771 PROTEIN"/>
    <property type="match status" value="1"/>
</dbReference>